<reference evidence="1 2" key="1">
    <citation type="submission" date="2023-06" db="EMBL/GenBank/DDBJ databases">
        <title>Aquibacillus rhizosphaerae LR5S19.</title>
        <authorList>
            <person name="Sun J.-Q."/>
        </authorList>
    </citation>
    <scope>NUCLEOTIDE SEQUENCE [LARGE SCALE GENOMIC DNA]</scope>
    <source>
        <strain evidence="1 2">LR5S19</strain>
    </source>
</reference>
<evidence type="ECO:0000313" key="2">
    <source>
        <dbReference type="Proteomes" id="UP001235343"/>
    </source>
</evidence>
<accession>A0ABT7L716</accession>
<keyword evidence="2" id="KW-1185">Reference proteome</keyword>
<name>A0ABT7L716_9BACI</name>
<dbReference type="Proteomes" id="UP001235343">
    <property type="component" value="Unassembled WGS sequence"/>
</dbReference>
<gene>
    <name evidence="1" type="ORF">QQS35_11100</name>
</gene>
<evidence type="ECO:0000313" key="1">
    <source>
        <dbReference type="EMBL" id="MDL4840997.1"/>
    </source>
</evidence>
<proteinExistence type="predicted"/>
<comment type="caution">
    <text evidence="1">The sequence shown here is derived from an EMBL/GenBank/DDBJ whole genome shotgun (WGS) entry which is preliminary data.</text>
</comment>
<dbReference type="EMBL" id="JASTZU010000036">
    <property type="protein sequence ID" value="MDL4840997.1"/>
    <property type="molecule type" value="Genomic_DNA"/>
</dbReference>
<dbReference type="RefSeq" id="WP_285932169.1">
    <property type="nucleotide sequence ID" value="NZ_JASTZU010000036.1"/>
</dbReference>
<organism evidence="1 2">
    <name type="scientific">Aquibacillus rhizosphaerae</name>
    <dbReference type="NCBI Taxonomy" id="3051431"/>
    <lineage>
        <taxon>Bacteria</taxon>
        <taxon>Bacillati</taxon>
        <taxon>Bacillota</taxon>
        <taxon>Bacilli</taxon>
        <taxon>Bacillales</taxon>
        <taxon>Bacillaceae</taxon>
        <taxon>Aquibacillus</taxon>
    </lineage>
</organism>
<sequence length="111" mass="12273">MFKSIQAYFKSENDAESVHAKLNTLNIKNVFVDKVPDGTDFRMVFPLINNGNGAGRTIGAGGIGINLADSSSDNNRTHVLEFEVEDKDVQDAYKILSENDGHIHQSSFEQE</sequence>
<protein>
    <submittedName>
        <fullName evidence="1">Uncharacterized protein</fullName>
    </submittedName>
</protein>